<proteinExistence type="predicted"/>
<dbReference type="KEGG" id="pcol:F1325_16885"/>
<protein>
    <submittedName>
        <fullName evidence="1">Type III secretion protein</fullName>
    </submittedName>
</protein>
<sequence>MNMKISNDNVFNNYKSKFNDILDNKDVINDSKLNKENLESLSKDIDNKLNSSLERIKNKSKPILVEPEVKTPDIKKILKSLEVDNDNDIYDHMKTDKSSMFNFISTDMMKLINLIVKYLESIIKKFEASREMGVMLMNIELNMADQIKDNLNKKANIMIGAAITSAGISMAVHGMGAFVSIKGMGKDLIGHSNPTMITGNLVTSTADPLARVADQTLQSQGIVLDGKQKVLEARGNINNHVINNNNEMQREITEVIKALLQAIEAIIHAQQDAASAIGSNVRG</sequence>
<gene>
    <name evidence="1" type="ORF">F1325_16885</name>
</gene>
<dbReference type="AlphaFoldDB" id="A0A6I7DGL7"/>
<dbReference type="Proteomes" id="UP000464700">
    <property type="component" value="Chromosome"/>
</dbReference>
<keyword evidence="2" id="KW-1185">Reference proteome</keyword>
<organism evidence="1 2">
    <name type="scientific">Proteus columbae</name>
    <dbReference type="NCBI Taxonomy" id="1987580"/>
    <lineage>
        <taxon>Bacteria</taxon>
        <taxon>Pseudomonadati</taxon>
        <taxon>Pseudomonadota</taxon>
        <taxon>Gammaproteobacteria</taxon>
        <taxon>Enterobacterales</taxon>
        <taxon>Morganellaceae</taxon>
        <taxon>Proteus</taxon>
    </lineage>
</organism>
<name>A0A6I7DGL7_9GAMM</name>
<accession>A0A6I7DGL7</accession>
<evidence type="ECO:0000313" key="1">
    <source>
        <dbReference type="EMBL" id="QHN12017.1"/>
    </source>
</evidence>
<reference evidence="1 2" key="1">
    <citation type="submission" date="2019-09" db="EMBL/GenBank/DDBJ databases">
        <title>Emergence of a chromosome-mediated tetracycline resistance gene in Proteus strain.</title>
        <authorList>
            <person name="He D."/>
            <person name="Wang L."/>
        </authorList>
    </citation>
    <scope>NUCLEOTIDE SEQUENCE [LARGE SCALE GENOMIC DNA]</scope>
    <source>
        <strain evidence="1 2">T60</strain>
    </source>
</reference>
<dbReference type="EMBL" id="CP043925">
    <property type="protein sequence ID" value="QHN12017.1"/>
    <property type="molecule type" value="Genomic_DNA"/>
</dbReference>
<evidence type="ECO:0000313" key="2">
    <source>
        <dbReference type="Proteomes" id="UP000464700"/>
    </source>
</evidence>